<gene>
    <name evidence="1" type="ORF">BTO14_13895</name>
</gene>
<protein>
    <submittedName>
        <fullName evidence="1">Uncharacterized protein</fullName>
    </submittedName>
</protein>
<evidence type="ECO:0000313" key="2">
    <source>
        <dbReference type="Proteomes" id="UP000247345"/>
    </source>
</evidence>
<keyword evidence="2" id="KW-1185">Reference proteome</keyword>
<dbReference type="AlphaFoldDB" id="A0A2P6C857"/>
<dbReference type="RefSeq" id="WP_105050050.1">
    <property type="nucleotide sequence ID" value="NZ_CP150661.1"/>
</dbReference>
<comment type="caution">
    <text evidence="1">The sequence shown here is derived from an EMBL/GenBank/DDBJ whole genome shotgun (WGS) entry which is preliminary data.</text>
</comment>
<sequence>MDIADQLTVLYKQIDIIVKRVRAFNSNNQLIIDSFVINLYSEEISQLKRKIVLEKGIQYVFKENNLEIRFSEEYLK</sequence>
<dbReference type="EMBL" id="MSCK01000002">
    <property type="protein sequence ID" value="PQJ69118.1"/>
    <property type="molecule type" value="Genomic_DNA"/>
</dbReference>
<reference evidence="1 2" key="1">
    <citation type="submission" date="2016-12" db="EMBL/GenBank/DDBJ databases">
        <title>Trade-off between light-utilization and light-protection in marine flavobacteria.</title>
        <authorList>
            <person name="Kumagai Y."/>
            <person name="Yoshizawa S."/>
            <person name="Kogure K."/>
            <person name="Iwasaki W."/>
        </authorList>
    </citation>
    <scope>NUCLEOTIDE SEQUENCE [LARGE SCALE GENOMIC DNA]</scope>
    <source>
        <strain evidence="1 2">KCTC 12100</strain>
    </source>
</reference>
<accession>A0A2P6C857</accession>
<organism evidence="1 2">
    <name type="scientific">Polaribacter butkevichii</name>
    <dbReference type="NCBI Taxonomy" id="218490"/>
    <lineage>
        <taxon>Bacteria</taxon>
        <taxon>Pseudomonadati</taxon>
        <taxon>Bacteroidota</taxon>
        <taxon>Flavobacteriia</taxon>
        <taxon>Flavobacteriales</taxon>
        <taxon>Flavobacteriaceae</taxon>
    </lineage>
</organism>
<proteinExistence type="predicted"/>
<name>A0A2P6C857_9FLAO</name>
<dbReference type="Proteomes" id="UP000247345">
    <property type="component" value="Unassembled WGS sequence"/>
</dbReference>
<evidence type="ECO:0000313" key="1">
    <source>
        <dbReference type="EMBL" id="PQJ69118.1"/>
    </source>
</evidence>